<dbReference type="AlphaFoldDB" id="I0HIC1"/>
<evidence type="ECO:0000259" key="2">
    <source>
        <dbReference type="Pfam" id="PF09990"/>
    </source>
</evidence>
<protein>
    <recommendedName>
        <fullName evidence="2">DUF2231 domain-containing protein</fullName>
    </recommendedName>
</protein>
<dbReference type="eggNOG" id="ENOG5032TXC">
    <property type="taxonomic scope" value="Bacteria"/>
</dbReference>
<gene>
    <name evidence="3" type="ordered locus">AMIS_75380</name>
</gene>
<evidence type="ECO:0000313" key="4">
    <source>
        <dbReference type="Proteomes" id="UP000007882"/>
    </source>
</evidence>
<name>I0HIC1_ACTM4</name>
<keyword evidence="1" id="KW-0812">Transmembrane</keyword>
<keyword evidence="4" id="KW-1185">Reference proteome</keyword>
<dbReference type="Proteomes" id="UP000007882">
    <property type="component" value="Chromosome"/>
</dbReference>
<evidence type="ECO:0000256" key="1">
    <source>
        <dbReference type="SAM" id="Phobius"/>
    </source>
</evidence>
<dbReference type="Pfam" id="PF09990">
    <property type="entry name" value="DUF2231"/>
    <property type="match status" value="1"/>
</dbReference>
<reference evidence="3 4" key="1">
    <citation type="submission" date="2012-02" db="EMBL/GenBank/DDBJ databases">
        <title>Complete genome sequence of Actinoplanes missouriensis 431 (= NBRC 102363).</title>
        <authorList>
            <person name="Ohnishi Y."/>
            <person name="Ishikawa J."/>
            <person name="Sekine M."/>
            <person name="Hosoyama A."/>
            <person name="Harada T."/>
            <person name="Narita H."/>
            <person name="Hata T."/>
            <person name="Konno Y."/>
            <person name="Tutikane K."/>
            <person name="Fujita N."/>
            <person name="Horinouchi S."/>
            <person name="Hayakawa M."/>
        </authorList>
    </citation>
    <scope>NUCLEOTIDE SEQUENCE [LARGE SCALE GENOMIC DNA]</scope>
    <source>
        <strain evidence="4">ATCC 14538 / DSM 43046 / CBS 188.64 / JCM 3121 / NBRC 102363 / NCIMB 12654 / NRRL B-3342 / UNCC 431</strain>
    </source>
</reference>
<accession>I0HIC1</accession>
<feature type="domain" description="DUF2231" evidence="2">
    <location>
        <begin position="8"/>
        <end position="156"/>
    </location>
</feature>
<keyword evidence="1" id="KW-1133">Transmembrane helix</keyword>
<feature type="transmembrane region" description="Helical" evidence="1">
    <location>
        <begin position="12"/>
        <end position="36"/>
    </location>
</feature>
<dbReference type="PATRIC" id="fig|512565.3.peg.7548"/>
<dbReference type="KEGG" id="ams:AMIS_75380"/>
<dbReference type="HOGENOM" id="CLU_112849_0_0_11"/>
<keyword evidence="1" id="KW-0472">Membrane</keyword>
<feature type="transmembrane region" description="Helical" evidence="1">
    <location>
        <begin position="94"/>
        <end position="111"/>
    </location>
</feature>
<dbReference type="STRING" id="512565.AMIS_75380"/>
<dbReference type="InterPro" id="IPR019251">
    <property type="entry name" value="DUF2231_TM"/>
</dbReference>
<proteinExistence type="predicted"/>
<feature type="transmembrane region" description="Helical" evidence="1">
    <location>
        <begin position="43"/>
        <end position="63"/>
    </location>
</feature>
<sequence length="158" mass="16655">MVFDQVNGLPVHILVLHAAVIFVPLLALGSVVYAVVARWRAKMGWAVAILAVVAPIAAVVAKVSGTELYNRLLGQGMSGPILEILDDHMNYGTITMWLSIALGVVSLILVVMTGRAGARLPRVVEIGFAVVIIGLAAANCYYIFETGDSGATAVWNPA</sequence>
<dbReference type="RefSeq" id="WP_014447642.1">
    <property type="nucleotide sequence ID" value="NC_017093.1"/>
</dbReference>
<organism evidence="3 4">
    <name type="scientific">Actinoplanes missouriensis (strain ATCC 14538 / DSM 43046 / CBS 188.64 / JCM 3121 / NBRC 102363 / NCIMB 12654 / NRRL B-3342 / UNCC 431)</name>
    <dbReference type="NCBI Taxonomy" id="512565"/>
    <lineage>
        <taxon>Bacteria</taxon>
        <taxon>Bacillati</taxon>
        <taxon>Actinomycetota</taxon>
        <taxon>Actinomycetes</taxon>
        <taxon>Micromonosporales</taxon>
        <taxon>Micromonosporaceae</taxon>
        <taxon>Actinoplanes</taxon>
    </lineage>
</organism>
<evidence type="ECO:0000313" key="3">
    <source>
        <dbReference type="EMBL" id="BAL92758.1"/>
    </source>
</evidence>
<dbReference type="EMBL" id="AP012319">
    <property type="protein sequence ID" value="BAL92758.1"/>
    <property type="molecule type" value="Genomic_DNA"/>
</dbReference>
<feature type="transmembrane region" description="Helical" evidence="1">
    <location>
        <begin position="123"/>
        <end position="144"/>
    </location>
</feature>